<comment type="caution">
    <text evidence="3">The sequence shown here is derived from an EMBL/GenBank/DDBJ whole genome shotgun (WGS) entry which is preliminary data.</text>
</comment>
<evidence type="ECO:0000313" key="3">
    <source>
        <dbReference type="EMBL" id="MEE6309063.1"/>
    </source>
</evidence>
<sequence length="257" mass="27933">MPHSSPFHPLVCCNRCFPGDAVDPESIEEWGADRDQHRRVGVQQPLVEGDPGDGGDHALRTAEQHLRTRRVAPLRDHAAAVPDRTAGSRARQQGAGDLPPRGTDYSVSGDTLSLTPAALTRLAGNRAYGVNATIEARFSQDVPWQISIISSDPPTQAASTGTTTSFAIPTQFRGDQLATMEARYVDGTPAGPANWTSFKEFWQHFQPDYSTNSIVLKPEFFTEVNEGTVTLTFHFWSGAQTTYRLTRSGSSVTGSTT</sequence>
<evidence type="ECO:0000313" key="4">
    <source>
        <dbReference type="Proteomes" id="UP001339911"/>
    </source>
</evidence>
<accession>A0ABU7SGH5</accession>
<dbReference type="Gene3D" id="2.60.40.10">
    <property type="entry name" value="Immunoglobulins"/>
    <property type="match status" value="1"/>
</dbReference>
<protein>
    <recommendedName>
        <fullName evidence="2">Endoglucanase B carbohydrate binding domain-containing protein</fullName>
    </recommendedName>
</protein>
<organism evidence="3 4">
    <name type="scientific">Plantactinospora veratri</name>
    <dbReference type="NCBI Taxonomy" id="1436122"/>
    <lineage>
        <taxon>Bacteria</taxon>
        <taxon>Bacillati</taxon>
        <taxon>Actinomycetota</taxon>
        <taxon>Actinomycetes</taxon>
        <taxon>Micromonosporales</taxon>
        <taxon>Micromonosporaceae</taxon>
        <taxon>Plantactinospora</taxon>
    </lineage>
</organism>
<dbReference type="InterPro" id="IPR013783">
    <property type="entry name" value="Ig-like_fold"/>
</dbReference>
<dbReference type="Proteomes" id="UP001339911">
    <property type="component" value="Unassembled WGS sequence"/>
</dbReference>
<reference evidence="3 4" key="1">
    <citation type="submission" date="2024-01" db="EMBL/GenBank/DDBJ databases">
        <title>Genome insights into Plantactinospora veratri sp. nov.</title>
        <authorList>
            <person name="Wang L."/>
        </authorList>
    </citation>
    <scope>NUCLEOTIDE SEQUENCE [LARGE SCALE GENOMIC DNA]</scope>
    <source>
        <strain evidence="3 4">NEAU-FHS4</strain>
    </source>
</reference>
<dbReference type="EMBL" id="JAZGQL010000014">
    <property type="protein sequence ID" value="MEE6309063.1"/>
    <property type="molecule type" value="Genomic_DNA"/>
</dbReference>
<gene>
    <name evidence="3" type="ORF">V1634_19690</name>
</gene>
<feature type="domain" description="Endoglucanase B carbohydrate binding" evidence="2">
    <location>
        <begin position="152"/>
        <end position="254"/>
    </location>
</feature>
<dbReference type="Pfam" id="PF18448">
    <property type="entry name" value="CBM46"/>
    <property type="match status" value="1"/>
</dbReference>
<evidence type="ECO:0000256" key="1">
    <source>
        <dbReference type="SAM" id="MobiDB-lite"/>
    </source>
</evidence>
<dbReference type="RefSeq" id="WP_331209344.1">
    <property type="nucleotide sequence ID" value="NZ_JAZGQL010000014.1"/>
</dbReference>
<dbReference type="InterPro" id="IPR040946">
    <property type="entry name" value="CBM46"/>
</dbReference>
<feature type="region of interest" description="Disordered" evidence="1">
    <location>
        <begin position="70"/>
        <end position="109"/>
    </location>
</feature>
<keyword evidence="4" id="KW-1185">Reference proteome</keyword>
<proteinExistence type="predicted"/>
<name>A0ABU7SGH5_9ACTN</name>
<evidence type="ECO:0000259" key="2">
    <source>
        <dbReference type="Pfam" id="PF18448"/>
    </source>
</evidence>